<dbReference type="GO" id="GO:0003700">
    <property type="term" value="F:DNA-binding transcription factor activity"/>
    <property type="evidence" value="ECO:0007669"/>
    <property type="project" value="InterPro"/>
</dbReference>
<keyword evidence="5" id="KW-0804">Transcription</keyword>
<dbReference type="PRINTS" id="PR00039">
    <property type="entry name" value="HTHLYSR"/>
</dbReference>
<dbReference type="PANTHER" id="PTHR30346:SF26">
    <property type="entry name" value="HYDROGEN PEROXIDE-INDUCIBLE GENES ACTIVATOR"/>
    <property type="match status" value="1"/>
</dbReference>
<dbReference type="InterPro" id="IPR000847">
    <property type="entry name" value="LysR_HTH_N"/>
</dbReference>
<comment type="similarity">
    <text evidence="1">Belongs to the LysR transcriptional regulatory family.</text>
</comment>
<dbReference type="Gene3D" id="3.40.190.10">
    <property type="entry name" value="Periplasmic binding protein-like II"/>
    <property type="match status" value="2"/>
</dbReference>
<evidence type="ECO:0000313" key="8">
    <source>
        <dbReference type="Proteomes" id="UP001152599"/>
    </source>
</evidence>
<dbReference type="RefSeq" id="WP_304420525.1">
    <property type="nucleotide sequence ID" value="NZ_JANCMU010000002.1"/>
</dbReference>
<comment type="caution">
    <text evidence="7">The sequence shown here is derived from an EMBL/GenBank/DDBJ whole genome shotgun (WGS) entry which is preliminary data.</text>
</comment>
<dbReference type="SUPFAM" id="SSF53850">
    <property type="entry name" value="Periplasmic binding protein-like II"/>
    <property type="match status" value="1"/>
</dbReference>
<dbReference type="Pfam" id="PF03466">
    <property type="entry name" value="LysR_substrate"/>
    <property type="match status" value="1"/>
</dbReference>
<protein>
    <submittedName>
        <fullName evidence="7">LysR substrate-binding domain-containing protein</fullName>
    </submittedName>
</protein>
<evidence type="ECO:0000256" key="2">
    <source>
        <dbReference type="ARBA" id="ARBA00023015"/>
    </source>
</evidence>
<proteinExistence type="inferred from homology"/>
<dbReference type="InterPro" id="IPR036388">
    <property type="entry name" value="WH-like_DNA-bd_sf"/>
</dbReference>
<accession>A0A9X4N0G1</accession>
<keyword evidence="8" id="KW-1185">Reference proteome</keyword>
<dbReference type="Proteomes" id="UP001152599">
    <property type="component" value="Unassembled WGS sequence"/>
</dbReference>
<dbReference type="FunFam" id="1.10.10.10:FF:000001">
    <property type="entry name" value="LysR family transcriptional regulator"/>
    <property type="match status" value="1"/>
</dbReference>
<dbReference type="InterPro" id="IPR005119">
    <property type="entry name" value="LysR_subst-bd"/>
</dbReference>
<dbReference type="InterPro" id="IPR036390">
    <property type="entry name" value="WH_DNA-bd_sf"/>
</dbReference>
<dbReference type="SUPFAM" id="SSF46785">
    <property type="entry name" value="Winged helix' DNA-binding domain"/>
    <property type="match status" value="1"/>
</dbReference>
<dbReference type="PROSITE" id="PS50931">
    <property type="entry name" value="HTH_LYSR"/>
    <property type="match status" value="1"/>
</dbReference>
<dbReference type="GO" id="GO:0003677">
    <property type="term" value="F:DNA binding"/>
    <property type="evidence" value="ECO:0007669"/>
    <property type="project" value="UniProtKB-KW"/>
</dbReference>
<dbReference type="GO" id="GO:0032993">
    <property type="term" value="C:protein-DNA complex"/>
    <property type="evidence" value="ECO:0007669"/>
    <property type="project" value="TreeGrafter"/>
</dbReference>
<reference evidence="7" key="1">
    <citation type="submission" date="2022-07" db="EMBL/GenBank/DDBJ databases">
        <title>Description and genome-wide analysis of Profundicola chukchiensis gen. nov., sp. nov., marine bacteria isolated from bottom sediments of the Chukchi Sea.</title>
        <authorList>
            <person name="Romanenko L."/>
            <person name="Otstavnykh N."/>
            <person name="Kurilenko V."/>
            <person name="Eremeev V."/>
            <person name="Velansky P."/>
            <person name="Mikhailov V."/>
            <person name="Isaeva M."/>
        </authorList>
    </citation>
    <scope>NUCLEOTIDE SEQUENCE</scope>
    <source>
        <strain evidence="7">KMM 9713</strain>
    </source>
</reference>
<dbReference type="EMBL" id="JANCMU010000002">
    <property type="protein sequence ID" value="MDG4946016.1"/>
    <property type="molecule type" value="Genomic_DNA"/>
</dbReference>
<keyword evidence="2" id="KW-0805">Transcription regulation</keyword>
<evidence type="ECO:0000259" key="6">
    <source>
        <dbReference type="PROSITE" id="PS50931"/>
    </source>
</evidence>
<evidence type="ECO:0000256" key="1">
    <source>
        <dbReference type="ARBA" id="ARBA00009437"/>
    </source>
</evidence>
<feature type="domain" description="HTH lysR-type" evidence="6">
    <location>
        <begin position="1"/>
        <end position="58"/>
    </location>
</feature>
<dbReference type="Gene3D" id="1.10.10.10">
    <property type="entry name" value="Winged helix-like DNA-binding domain superfamily/Winged helix DNA-binding domain"/>
    <property type="match status" value="1"/>
</dbReference>
<dbReference type="AlphaFoldDB" id="A0A9X4N0G1"/>
<evidence type="ECO:0000256" key="4">
    <source>
        <dbReference type="ARBA" id="ARBA00023159"/>
    </source>
</evidence>
<organism evidence="7 8">
    <name type="scientific">Profundicola chukchiensis</name>
    <dbReference type="NCBI Taxonomy" id="2961959"/>
    <lineage>
        <taxon>Bacteria</taxon>
        <taxon>Pseudomonadati</taxon>
        <taxon>Bacteroidota</taxon>
        <taxon>Flavobacteriia</taxon>
        <taxon>Flavobacteriales</taxon>
        <taxon>Weeksellaceae</taxon>
        <taxon>Profundicola</taxon>
    </lineage>
</organism>
<dbReference type="PANTHER" id="PTHR30346">
    <property type="entry name" value="TRANSCRIPTIONAL DUAL REGULATOR HCAR-RELATED"/>
    <property type="match status" value="1"/>
</dbReference>
<name>A0A9X4N0G1_9FLAO</name>
<evidence type="ECO:0000256" key="5">
    <source>
        <dbReference type="ARBA" id="ARBA00023163"/>
    </source>
</evidence>
<sequence>MTLIQLEYVLAVAESKNFTLAAEKVFVTQPTLSMQIQKLEKELDIEIFDRSTHPIKITAVGQKVIDQAKTILSEAKRMSHMIGDLRDSLEGEFVIGVIPTVLPTLIPMFYKNFKTQFPNASLSIKELKTEEMLEALADDKIDFGIAVTPLNHDDIIEMPLYHEPMVAFVPPGNRLSDQDEISETDLELKDLLLLEEGHCFRNNVLSICNIFNNGQADKLNSLAVDSGSFHTLIKLAKDGFGMTILPLLQAEELKEEDQKYIKNFKEPVPTREVSIIYHSTQLRLKFVEEMQSLIQSLVRGKIFLESNHKTFPKLKLNK</sequence>
<dbReference type="Pfam" id="PF00126">
    <property type="entry name" value="HTH_1"/>
    <property type="match status" value="1"/>
</dbReference>
<keyword evidence="4" id="KW-0010">Activator</keyword>
<evidence type="ECO:0000313" key="7">
    <source>
        <dbReference type="EMBL" id="MDG4946016.1"/>
    </source>
</evidence>
<keyword evidence="3" id="KW-0238">DNA-binding</keyword>
<evidence type="ECO:0000256" key="3">
    <source>
        <dbReference type="ARBA" id="ARBA00023125"/>
    </source>
</evidence>
<gene>
    <name evidence="7" type="ORF">NMK71_06285</name>
</gene>